<dbReference type="PANTHER" id="PTHR44591:SF3">
    <property type="entry name" value="RESPONSE REGULATORY DOMAIN-CONTAINING PROTEIN"/>
    <property type="match status" value="1"/>
</dbReference>
<reference evidence="4 5" key="1">
    <citation type="submission" date="2022-10" db="EMBL/GenBank/DDBJ databases">
        <title>Marinomonas transparenta sp. nov. and Marinomonas sargassi sp. nov., isolated from marine alga (Sargassum natans (L.) Gaillon).</title>
        <authorList>
            <person name="Wang Y."/>
        </authorList>
    </citation>
    <scope>NUCLEOTIDE SEQUENCE [LARGE SCALE GENOMIC DNA]</scope>
    <source>
        <strain evidence="4 5">C2222</strain>
    </source>
</reference>
<dbReference type="Pfam" id="PF00072">
    <property type="entry name" value="Response_reg"/>
    <property type="match status" value="1"/>
</dbReference>
<dbReference type="PROSITE" id="PS50110">
    <property type="entry name" value="RESPONSE_REGULATORY"/>
    <property type="match status" value="1"/>
</dbReference>
<dbReference type="EMBL" id="JAOVZB010000001">
    <property type="protein sequence ID" value="MCV2401390.1"/>
    <property type="molecule type" value="Genomic_DNA"/>
</dbReference>
<organism evidence="4 5">
    <name type="scientific">Marinomonas sargassi</name>
    <dbReference type="NCBI Taxonomy" id="2984494"/>
    <lineage>
        <taxon>Bacteria</taxon>
        <taxon>Pseudomonadati</taxon>
        <taxon>Pseudomonadota</taxon>
        <taxon>Gammaproteobacteria</taxon>
        <taxon>Oceanospirillales</taxon>
        <taxon>Oceanospirillaceae</taxon>
        <taxon>Marinomonas</taxon>
    </lineage>
</organism>
<dbReference type="Gene3D" id="3.40.50.2300">
    <property type="match status" value="1"/>
</dbReference>
<keyword evidence="1" id="KW-0597">Phosphoprotein</keyword>
<evidence type="ECO:0000256" key="2">
    <source>
        <dbReference type="PROSITE-ProRule" id="PRU00169"/>
    </source>
</evidence>
<evidence type="ECO:0000256" key="1">
    <source>
        <dbReference type="ARBA" id="ARBA00022553"/>
    </source>
</evidence>
<proteinExistence type="predicted"/>
<sequence>MKKVLTVLVADDDPSDRLLLKEILDRFGYNVILAEDGQDAVNKYDPSSIHLVCLGTSVPSKSGWDTALEIQAKAGDNFTPIVFSSKEAPTVAPANFLRVGGVGFISKPYSPYFVVAKLNSIVQLFVLQGVSKGQFDLDYENSPQLAAADDIPVDLSFEYVLNADSLRNSDPLPYVLNVITSLPGGSVLSRQIFMILSELYSNALEHGVLNLDSNSKHSVDGFSVYYEERQKKLKQLTEGYVKISVKVVSHCNERNLILYVEDSGKGFDFNEVSYELPNEELLYNRGLALVKGLCSKIEFSKGGRAVSAYYDWSTSPL</sequence>
<dbReference type="PANTHER" id="PTHR44591">
    <property type="entry name" value="STRESS RESPONSE REGULATOR PROTEIN 1"/>
    <property type="match status" value="1"/>
</dbReference>
<gene>
    <name evidence="4" type="ORF">OFY17_00710</name>
</gene>
<dbReference type="SMART" id="SM00448">
    <property type="entry name" value="REC"/>
    <property type="match status" value="1"/>
</dbReference>
<dbReference type="InterPro" id="IPR050595">
    <property type="entry name" value="Bact_response_regulator"/>
</dbReference>
<dbReference type="CDD" id="cd00156">
    <property type="entry name" value="REC"/>
    <property type="match status" value="1"/>
</dbReference>
<evidence type="ECO:0000313" key="4">
    <source>
        <dbReference type="EMBL" id="MCV2401390.1"/>
    </source>
</evidence>
<dbReference type="Gene3D" id="3.30.565.10">
    <property type="entry name" value="Histidine kinase-like ATPase, C-terminal domain"/>
    <property type="match status" value="1"/>
</dbReference>
<comment type="caution">
    <text evidence="4">The sequence shown here is derived from an EMBL/GenBank/DDBJ whole genome shotgun (WGS) entry which is preliminary data.</text>
</comment>
<name>A0ABT2YNR1_9GAMM</name>
<dbReference type="InterPro" id="IPR001789">
    <property type="entry name" value="Sig_transdc_resp-reg_receiver"/>
</dbReference>
<dbReference type="Proteomes" id="UP001209713">
    <property type="component" value="Unassembled WGS sequence"/>
</dbReference>
<evidence type="ECO:0000313" key="5">
    <source>
        <dbReference type="Proteomes" id="UP001209713"/>
    </source>
</evidence>
<keyword evidence="5" id="KW-1185">Reference proteome</keyword>
<dbReference type="RefSeq" id="WP_263528768.1">
    <property type="nucleotide sequence ID" value="NZ_JAOVZB010000001.1"/>
</dbReference>
<comment type="caution">
    <text evidence="2">Lacks conserved residue(s) required for the propagation of feature annotation.</text>
</comment>
<dbReference type="InterPro" id="IPR011006">
    <property type="entry name" value="CheY-like_superfamily"/>
</dbReference>
<protein>
    <submittedName>
        <fullName evidence="4">Response regulator</fullName>
    </submittedName>
</protein>
<evidence type="ECO:0000259" key="3">
    <source>
        <dbReference type="PROSITE" id="PS50110"/>
    </source>
</evidence>
<dbReference type="InterPro" id="IPR036890">
    <property type="entry name" value="HATPase_C_sf"/>
</dbReference>
<accession>A0ABT2YNR1</accession>
<feature type="domain" description="Response regulatory" evidence="3">
    <location>
        <begin position="6"/>
        <end position="122"/>
    </location>
</feature>
<dbReference type="SUPFAM" id="SSF52172">
    <property type="entry name" value="CheY-like"/>
    <property type="match status" value="1"/>
</dbReference>